<reference evidence="5 6" key="1">
    <citation type="journal article" date="2021" name="ISME Commun">
        <title>Automated analysis of genomic sequences facilitates high-throughput and comprehensive description of bacteria.</title>
        <authorList>
            <person name="Hitch T.C.A."/>
        </authorList>
    </citation>
    <scope>NUCLEOTIDE SEQUENCE [LARGE SCALE GENOMIC DNA]</scope>
    <source>
        <strain evidence="5 6">Sanger_34</strain>
    </source>
</reference>
<evidence type="ECO:0000259" key="4">
    <source>
        <dbReference type="PROSITE" id="PS50949"/>
    </source>
</evidence>
<dbReference type="Gene3D" id="1.10.10.10">
    <property type="entry name" value="Winged helix-like DNA-binding domain superfamily/Winged helix DNA-binding domain"/>
    <property type="match status" value="1"/>
</dbReference>
<name>A0ABT2U679_9FIRM</name>
<evidence type="ECO:0000313" key="5">
    <source>
        <dbReference type="EMBL" id="MCU6790128.1"/>
    </source>
</evidence>
<dbReference type="SMART" id="SM00345">
    <property type="entry name" value="HTH_GNTR"/>
    <property type="match status" value="1"/>
</dbReference>
<comment type="caution">
    <text evidence="5">The sequence shown here is derived from an EMBL/GenBank/DDBJ whole genome shotgun (WGS) entry which is preliminary data.</text>
</comment>
<dbReference type="SUPFAM" id="SSF46785">
    <property type="entry name" value="Winged helix' DNA-binding domain"/>
    <property type="match status" value="1"/>
</dbReference>
<dbReference type="PANTHER" id="PTHR43537">
    <property type="entry name" value="TRANSCRIPTIONAL REGULATOR, GNTR FAMILY"/>
    <property type="match status" value="1"/>
</dbReference>
<dbReference type="InterPro" id="IPR011711">
    <property type="entry name" value="GntR_C"/>
</dbReference>
<dbReference type="InterPro" id="IPR000524">
    <property type="entry name" value="Tscrpt_reg_HTH_GntR"/>
</dbReference>
<dbReference type="InterPro" id="IPR036390">
    <property type="entry name" value="WH_DNA-bd_sf"/>
</dbReference>
<sequence>MSGKRAKSMVAEAHRYLYEKIVSCQYLPGQAINEKELLDETGFGRTPLREALLALQKEGLVEIFPRKGMRIAPYTEKSVVELYQARKLMEPNITTEYKTLYSKDKLLDFQTQFQHSDTLTDLARFNLDADFHSYLIAITGNSILINMYQSLMVQQVRLGMYAVTRSSATRSDDLKQHVAIIDALLRENEEDVRDAIIVHINHSMIRSLNAIRDT</sequence>
<dbReference type="PANTHER" id="PTHR43537:SF5">
    <property type="entry name" value="UXU OPERON TRANSCRIPTIONAL REGULATOR"/>
    <property type="match status" value="1"/>
</dbReference>
<evidence type="ECO:0000313" key="6">
    <source>
        <dbReference type="Proteomes" id="UP001652397"/>
    </source>
</evidence>
<proteinExistence type="predicted"/>
<dbReference type="EMBL" id="JAOQJE010000016">
    <property type="protein sequence ID" value="MCU6790128.1"/>
    <property type="molecule type" value="Genomic_DNA"/>
</dbReference>
<gene>
    <name evidence="5" type="ORF">OCV66_13670</name>
</gene>
<organism evidence="5 6">
    <name type="scientific">Agathobaculum ammoniilyticum</name>
    <dbReference type="NCBI Taxonomy" id="2981778"/>
    <lineage>
        <taxon>Bacteria</taxon>
        <taxon>Bacillati</taxon>
        <taxon>Bacillota</taxon>
        <taxon>Clostridia</taxon>
        <taxon>Eubacteriales</taxon>
        <taxon>Butyricicoccaceae</taxon>
        <taxon>Agathobaculum</taxon>
    </lineage>
</organism>
<dbReference type="SMART" id="SM00895">
    <property type="entry name" value="FCD"/>
    <property type="match status" value="1"/>
</dbReference>
<dbReference type="Pfam" id="PF00392">
    <property type="entry name" value="GntR"/>
    <property type="match status" value="1"/>
</dbReference>
<evidence type="ECO:0000256" key="2">
    <source>
        <dbReference type="ARBA" id="ARBA00023125"/>
    </source>
</evidence>
<keyword evidence="3" id="KW-0804">Transcription</keyword>
<keyword evidence="1" id="KW-0805">Transcription regulation</keyword>
<dbReference type="Pfam" id="PF07729">
    <property type="entry name" value="FCD"/>
    <property type="match status" value="1"/>
</dbReference>
<keyword evidence="2" id="KW-0238">DNA-binding</keyword>
<dbReference type="Gene3D" id="1.20.120.530">
    <property type="entry name" value="GntR ligand-binding domain-like"/>
    <property type="match status" value="1"/>
</dbReference>
<accession>A0ABT2U679</accession>
<dbReference type="InterPro" id="IPR036388">
    <property type="entry name" value="WH-like_DNA-bd_sf"/>
</dbReference>
<protein>
    <submittedName>
        <fullName evidence="5">GntR family transcriptional regulator</fullName>
    </submittedName>
</protein>
<dbReference type="SUPFAM" id="SSF48008">
    <property type="entry name" value="GntR ligand-binding domain-like"/>
    <property type="match status" value="1"/>
</dbReference>
<dbReference type="RefSeq" id="WP_242977913.1">
    <property type="nucleotide sequence ID" value="NZ_JAOQJE010000016.1"/>
</dbReference>
<feature type="domain" description="HTH gntR-type" evidence="4">
    <location>
        <begin position="7"/>
        <end position="74"/>
    </location>
</feature>
<evidence type="ECO:0000256" key="1">
    <source>
        <dbReference type="ARBA" id="ARBA00023015"/>
    </source>
</evidence>
<dbReference type="InterPro" id="IPR008920">
    <property type="entry name" value="TF_FadR/GntR_C"/>
</dbReference>
<keyword evidence="6" id="KW-1185">Reference proteome</keyword>
<evidence type="ECO:0000256" key="3">
    <source>
        <dbReference type="ARBA" id="ARBA00023163"/>
    </source>
</evidence>
<dbReference type="Proteomes" id="UP001652397">
    <property type="component" value="Unassembled WGS sequence"/>
</dbReference>
<dbReference type="PROSITE" id="PS50949">
    <property type="entry name" value="HTH_GNTR"/>
    <property type="match status" value="1"/>
</dbReference>